<evidence type="ECO:0000259" key="6">
    <source>
        <dbReference type="PROSITE" id="PS51007"/>
    </source>
</evidence>
<dbReference type="EMBL" id="JBHLVZ010000085">
    <property type="protein sequence ID" value="MFC0388937.1"/>
    <property type="molecule type" value="Genomic_DNA"/>
</dbReference>
<dbReference type="InterPro" id="IPR036909">
    <property type="entry name" value="Cyt_c-like_dom_sf"/>
</dbReference>
<feature type="signal peptide" evidence="5">
    <location>
        <begin position="1"/>
        <end position="23"/>
    </location>
</feature>
<evidence type="ECO:0000256" key="2">
    <source>
        <dbReference type="ARBA" id="ARBA00022723"/>
    </source>
</evidence>
<dbReference type="Proteomes" id="UP001589789">
    <property type="component" value="Unassembled WGS sequence"/>
</dbReference>
<keyword evidence="5" id="KW-0732">Signal</keyword>
<evidence type="ECO:0000256" key="5">
    <source>
        <dbReference type="SAM" id="SignalP"/>
    </source>
</evidence>
<protein>
    <submittedName>
        <fullName evidence="7">C-type cytochrome</fullName>
    </submittedName>
</protein>
<dbReference type="SUPFAM" id="SSF46626">
    <property type="entry name" value="Cytochrome c"/>
    <property type="match status" value="1"/>
</dbReference>
<keyword evidence="8" id="KW-1185">Reference proteome</keyword>
<evidence type="ECO:0000313" key="8">
    <source>
        <dbReference type="Proteomes" id="UP001589789"/>
    </source>
</evidence>
<feature type="domain" description="Cytochrome c" evidence="6">
    <location>
        <begin position="8"/>
        <end position="95"/>
    </location>
</feature>
<dbReference type="InterPro" id="IPR009056">
    <property type="entry name" value="Cyt_c-like_dom"/>
</dbReference>
<evidence type="ECO:0000256" key="4">
    <source>
        <dbReference type="PROSITE-ProRule" id="PRU00433"/>
    </source>
</evidence>
<feature type="chain" id="PRO_5046162353" evidence="5">
    <location>
        <begin position="24"/>
        <end position="95"/>
    </location>
</feature>
<name>A0ABV6IZD4_9PROT</name>
<keyword evidence="2 4" id="KW-0479">Metal-binding</keyword>
<keyword evidence="3 4" id="KW-0408">Iron</keyword>
<reference evidence="7 8" key="1">
    <citation type="submission" date="2024-09" db="EMBL/GenBank/DDBJ databases">
        <authorList>
            <person name="Sun Q."/>
            <person name="Mori K."/>
        </authorList>
    </citation>
    <scope>NUCLEOTIDE SEQUENCE [LARGE SCALE GENOMIC DNA]</scope>
    <source>
        <strain evidence="7 8">CCM 7468</strain>
    </source>
</reference>
<evidence type="ECO:0000313" key="7">
    <source>
        <dbReference type="EMBL" id="MFC0388937.1"/>
    </source>
</evidence>
<dbReference type="PROSITE" id="PS51007">
    <property type="entry name" value="CYTC"/>
    <property type="match status" value="1"/>
</dbReference>
<dbReference type="Gene3D" id="1.10.760.10">
    <property type="entry name" value="Cytochrome c-like domain"/>
    <property type="match status" value="1"/>
</dbReference>
<proteinExistence type="predicted"/>
<sequence>MTARRGLSRAAMGLVILPFAVPAAEAPPGASSCAGCHGRTSALIPPLRGQSPEAIAEAMREYRGGTRPATLMDRIAKGFTEEETRAIAAWVSVAP</sequence>
<evidence type="ECO:0000256" key="1">
    <source>
        <dbReference type="ARBA" id="ARBA00022617"/>
    </source>
</evidence>
<keyword evidence="1 4" id="KW-0349">Heme</keyword>
<comment type="caution">
    <text evidence="7">The sequence shown here is derived from an EMBL/GenBank/DDBJ whole genome shotgun (WGS) entry which is preliminary data.</text>
</comment>
<dbReference type="RefSeq" id="WP_377055834.1">
    <property type="nucleotide sequence ID" value="NZ_JBHLVZ010000085.1"/>
</dbReference>
<organism evidence="7 8">
    <name type="scientific">Muricoccus vinaceus</name>
    <dbReference type="NCBI Taxonomy" id="424704"/>
    <lineage>
        <taxon>Bacteria</taxon>
        <taxon>Pseudomonadati</taxon>
        <taxon>Pseudomonadota</taxon>
        <taxon>Alphaproteobacteria</taxon>
        <taxon>Acetobacterales</taxon>
        <taxon>Roseomonadaceae</taxon>
        <taxon>Muricoccus</taxon>
    </lineage>
</organism>
<evidence type="ECO:0000256" key="3">
    <source>
        <dbReference type="ARBA" id="ARBA00023004"/>
    </source>
</evidence>
<gene>
    <name evidence="7" type="ORF">ACFFIC_25805</name>
</gene>
<accession>A0ABV6IZD4</accession>